<evidence type="ECO:0000256" key="2">
    <source>
        <dbReference type="ARBA" id="ARBA00023015"/>
    </source>
</evidence>
<evidence type="ECO:0000313" key="7">
    <source>
        <dbReference type="Proteomes" id="UP000581135"/>
    </source>
</evidence>
<dbReference type="EMBL" id="JACHXA010000004">
    <property type="protein sequence ID" value="MBB3065652.1"/>
    <property type="molecule type" value="Genomic_DNA"/>
</dbReference>
<dbReference type="PROSITE" id="PS50931">
    <property type="entry name" value="HTH_LYSR"/>
    <property type="match status" value="1"/>
</dbReference>
<reference evidence="6 7" key="1">
    <citation type="submission" date="2020-08" db="EMBL/GenBank/DDBJ databases">
        <title>Genomic Encyclopedia of Type Strains, Phase III (KMG-III): the genomes of soil and plant-associated and newly described type strains.</title>
        <authorList>
            <person name="Whitman W."/>
        </authorList>
    </citation>
    <scope>NUCLEOTIDE SEQUENCE [LARGE SCALE GENOMIC DNA]</scope>
    <source>
        <strain evidence="6 7">CECT 8803</strain>
    </source>
</reference>
<dbReference type="AlphaFoldDB" id="A0A839ST50"/>
<dbReference type="Pfam" id="PF03466">
    <property type="entry name" value="LysR_substrate"/>
    <property type="match status" value="1"/>
</dbReference>
<proteinExistence type="inferred from homology"/>
<comment type="similarity">
    <text evidence="1">Belongs to the LysR transcriptional regulatory family.</text>
</comment>
<dbReference type="Pfam" id="PF00126">
    <property type="entry name" value="HTH_1"/>
    <property type="match status" value="1"/>
</dbReference>
<evidence type="ECO:0000256" key="4">
    <source>
        <dbReference type="ARBA" id="ARBA00023163"/>
    </source>
</evidence>
<dbReference type="InterPro" id="IPR058163">
    <property type="entry name" value="LysR-type_TF_proteobact-type"/>
</dbReference>
<comment type="caution">
    <text evidence="6">The sequence shown here is derived from an EMBL/GenBank/DDBJ whole genome shotgun (WGS) entry which is preliminary data.</text>
</comment>
<dbReference type="Gene3D" id="1.10.10.10">
    <property type="entry name" value="Winged helix-like DNA-binding domain superfamily/Winged helix DNA-binding domain"/>
    <property type="match status" value="1"/>
</dbReference>
<name>A0A839ST50_9PROT</name>
<dbReference type="SUPFAM" id="SSF46785">
    <property type="entry name" value="Winged helix' DNA-binding domain"/>
    <property type="match status" value="1"/>
</dbReference>
<dbReference type="InterPro" id="IPR036390">
    <property type="entry name" value="WH_DNA-bd_sf"/>
</dbReference>
<accession>A0A839ST50</accession>
<evidence type="ECO:0000256" key="1">
    <source>
        <dbReference type="ARBA" id="ARBA00009437"/>
    </source>
</evidence>
<dbReference type="GO" id="GO:0003700">
    <property type="term" value="F:DNA-binding transcription factor activity"/>
    <property type="evidence" value="ECO:0007669"/>
    <property type="project" value="InterPro"/>
</dbReference>
<evidence type="ECO:0000256" key="3">
    <source>
        <dbReference type="ARBA" id="ARBA00023125"/>
    </source>
</evidence>
<keyword evidence="4" id="KW-0804">Transcription</keyword>
<dbReference type="PANTHER" id="PTHR30537">
    <property type="entry name" value="HTH-TYPE TRANSCRIPTIONAL REGULATOR"/>
    <property type="match status" value="1"/>
</dbReference>
<dbReference type="GO" id="GO:0006351">
    <property type="term" value="P:DNA-templated transcription"/>
    <property type="evidence" value="ECO:0007669"/>
    <property type="project" value="TreeGrafter"/>
</dbReference>
<keyword evidence="2" id="KW-0805">Transcription regulation</keyword>
<sequence length="273" mass="30468">MNVTHAAVAQQVRRLEEWLGVGLLFREGRGLSLTADGKILAEGLLEGFSQIAETIEMVASGGRDRPLNISMTPSFAVSWLMPRIGEFRTKHPSIELMLNPSVDVVDFRRDTIDLAIRYGDGDWPGLISAPFIPARFTIVAAKSLVQDRKIDSPQDLQDLPWLQEMGTREALQWLESQGVDLSSRKLNVTHLPGYMLLSALRAGQGVACTTSVWVEEDIAAGHLVSLYQEDSSKSYHIVHRPSVLRPEAKIFIDWMKQTERRDRQQATTSMGGE</sequence>
<keyword evidence="3" id="KW-0238">DNA-binding</keyword>
<evidence type="ECO:0000259" key="5">
    <source>
        <dbReference type="PROSITE" id="PS50931"/>
    </source>
</evidence>
<dbReference type="Proteomes" id="UP000581135">
    <property type="component" value="Unassembled WGS sequence"/>
</dbReference>
<keyword evidence="7" id="KW-1185">Reference proteome</keyword>
<dbReference type="Gene3D" id="3.40.190.10">
    <property type="entry name" value="Periplasmic binding protein-like II"/>
    <property type="match status" value="2"/>
</dbReference>
<protein>
    <submittedName>
        <fullName evidence="6">LysR family glycine cleavage system transcriptional activator</fullName>
    </submittedName>
</protein>
<dbReference type="GO" id="GO:0043565">
    <property type="term" value="F:sequence-specific DNA binding"/>
    <property type="evidence" value="ECO:0007669"/>
    <property type="project" value="TreeGrafter"/>
</dbReference>
<gene>
    <name evidence="6" type="ORF">FHR98_001939</name>
</gene>
<dbReference type="SUPFAM" id="SSF53850">
    <property type="entry name" value="Periplasmic binding protein-like II"/>
    <property type="match status" value="1"/>
</dbReference>
<dbReference type="PANTHER" id="PTHR30537:SF74">
    <property type="entry name" value="HTH-TYPE TRANSCRIPTIONAL REGULATOR TRPI"/>
    <property type="match status" value="1"/>
</dbReference>
<evidence type="ECO:0000313" key="6">
    <source>
        <dbReference type="EMBL" id="MBB3065652.1"/>
    </source>
</evidence>
<dbReference type="InterPro" id="IPR036388">
    <property type="entry name" value="WH-like_DNA-bd_sf"/>
</dbReference>
<feature type="domain" description="HTH lysR-type" evidence="5">
    <location>
        <begin position="1"/>
        <end position="34"/>
    </location>
</feature>
<organism evidence="6 7">
    <name type="scientific">Limibacillus halophilus</name>
    <dbReference type="NCBI Taxonomy" id="1579333"/>
    <lineage>
        <taxon>Bacteria</taxon>
        <taxon>Pseudomonadati</taxon>
        <taxon>Pseudomonadota</taxon>
        <taxon>Alphaproteobacteria</taxon>
        <taxon>Rhodospirillales</taxon>
        <taxon>Rhodovibrionaceae</taxon>
        <taxon>Limibacillus</taxon>
    </lineage>
</organism>
<dbReference type="InterPro" id="IPR000847">
    <property type="entry name" value="LysR_HTH_N"/>
</dbReference>
<dbReference type="InterPro" id="IPR005119">
    <property type="entry name" value="LysR_subst-bd"/>
</dbReference>